<evidence type="ECO:0000256" key="1">
    <source>
        <dbReference type="SAM" id="SignalP"/>
    </source>
</evidence>
<keyword evidence="1" id="KW-0732">Signal</keyword>
<feature type="chain" id="PRO_5032833131" evidence="1">
    <location>
        <begin position="21"/>
        <end position="160"/>
    </location>
</feature>
<dbReference type="AlphaFoldDB" id="A0A813IB18"/>
<evidence type="ECO:0000313" key="2">
    <source>
        <dbReference type="EMBL" id="CAE8647055.1"/>
    </source>
</evidence>
<reference evidence="2" key="1">
    <citation type="submission" date="2021-02" db="EMBL/GenBank/DDBJ databases">
        <authorList>
            <person name="Dougan E. K."/>
            <person name="Rhodes N."/>
            <person name="Thang M."/>
            <person name="Chan C."/>
        </authorList>
    </citation>
    <scope>NUCLEOTIDE SEQUENCE</scope>
</reference>
<accession>A0A813IB18</accession>
<gene>
    <name evidence="2" type="ORF">PGLA2088_LOCUS5358</name>
</gene>
<protein>
    <submittedName>
        <fullName evidence="2">Uncharacterized protein</fullName>
    </submittedName>
</protein>
<organism evidence="2 3">
    <name type="scientific">Polarella glacialis</name>
    <name type="common">Dinoflagellate</name>
    <dbReference type="NCBI Taxonomy" id="89957"/>
    <lineage>
        <taxon>Eukaryota</taxon>
        <taxon>Sar</taxon>
        <taxon>Alveolata</taxon>
        <taxon>Dinophyceae</taxon>
        <taxon>Suessiales</taxon>
        <taxon>Suessiaceae</taxon>
        <taxon>Polarella</taxon>
    </lineage>
</organism>
<sequence length="160" mass="16608">MSGYVVHRIAFVSVLAVGLAEQSLRGLASTQAAEPTACESAFFRLTSEDSCGGEDGPSADKACSPTCKPLACQFVAACKPAGSNITFEDENGETQTIPADGVQDMVAVLQSEHVSCPCTGEANVPSEKNWSEPQLPLFAALNETLPPPPSHDLAEAAAAR</sequence>
<dbReference type="Proteomes" id="UP000626109">
    <property type="component" value="Unassembled WGS sequence"/>
</dbReference>
<dbReference type="EMBL" id="CAJNNW010005089">
    <property type="protein sequence ID" value="CAE8647055.1"/>
    <property type="molecule type" value="Genomic_DNA"/>
</dbReference>
<evidence type="ECO:0000313" key="3">
    <source>
        <dbReference type="Proteomes" id="UP000626109"/>
    </source>
</evidence>
<proteinExistence type="predicted"/>
<feature type="signal peptide" evidence="1">
    <location>
        <begin position="1"/>
        <end position="20"/>
    </location>
</feature>
<comment type="caution">
    <text evidence="2">The sequence shown here is derived from an EMBL/GenBank/DDBJ whole genome shotgun (WGS) entry which is preliminary data.</text>
</comment>
<name>A0A813IB18_POLGL</name>